<dbReference type="RefSeq" id="WP_092196123.1">
    <property type="nucleotide sequence ID" value="NZ_FOND01000004.1"/>
</dbReference>
<dbReference type="Proteomes" id="UP000198589">
    <property type="component" value="Unassembled WGS sequence"/>
</dbReference>
<evidence type="ECO:0000256" key="1">
    <source>
        <dbReference type="ARBA" id="ARBA00023270"/>
    </source>
</evidence>
<keyword evidence="3" id="KW-1185">Reference proteome</keyword>
<dbReference type="AlphaFoldDB" id="A0A1I2BQA5"/>
<keyword evidence="1" id="KW-0704">Schiff base</keyword>
<dbReference type="Pfam" id="PF00923">
    <property type="entry name" value="TAL_FSA"/>
    <property type="match status" value="1"/>
</dbReference>
<reference evidence="3" key="1">
    <citation type="submission" date="2016-10" db="EMBL/GenBank/DDBJ databases">
        <authorList>
            <person name="Varghese N."/>
            <person name="Submissions S."/>
        </authorList>
    </citation>
    <scope>NUCLEOTIDE SEQUENCE [LARGE SCALE GENOMIC DNA]</scope>
    <source>
        <strain evidence="3">DSM 46838</strain>
    </source>
</reference>
<accession>A0A1I2BQA5</accession>
<dbReference type="GO" id="GO:0005975">
    <property type="term" value="P:carbohydrate metabolic process"/>
    <property type="evidence" value="ECO:0007669"/>
    <property type="project" value="InterPro"/>
</dbReference>
<dbReference type="EMBL" id="FOND01000004">
    <property type="protein sequence ID" value="SFE58292.1"/>
    <property type="molecule type" value="Genomic_DNA"/>
</dbReference>
<gene>
    <name evidence="2" type="ORF">SAMN05216574_104234</name>
</gene>
<dbReference type="InterPro" id="IPR001585">
    <property type="entry name" value="TAL/FSA"/>
</dbReference>
<protein>
    <submittedName>
        <fullName evidence="2">Transaldolase</fullName>
    </submittedName>
</protein>
<dbReference type="Gene3D" id="3.20.20.70">
    <property type="entry name" value="Aldolase class I"/>
    <property type="match status" value="1"/>
</dbReference>
<dbReference type="PANTHER" id="PTHR10683">
    <property type="entry name" value="TRANSALDOLASE"/>
    <property type="match status" value="1"/>
</dbReference>
<dbReference type="InterPro" id="IPR013785">
    <property type="entry name" value="Aldolase_TIM"/>
</dbReference>
<sequence>MTNLVTAVATGAAAGAADRVPPLLRMTQETPTRLWNDSATPAELSAAIGWGAVGATCNPVIALAALTSDLPRWRQRIRGYADEHPTASESEIGWAMVKELSVEAADLLAGAFTEHRGRNGRLSVQTDPRLYRDGAALVAQAVEFDALAPNVIVKIPATEVGIGAMEEATYRGVSINATVSFTVPQAVAVAEAIERGLQRREAEGLDVAAMGPVCTIMVGRLDDWLKTVAARDAVTVDPGVLEWAGVAAFKRAHQIFTERGFRTRLLSAAFRNHMHWSQLVGGDVVISPPFEWQVRLNASGIEPLPRIDEPVAPQILDTLYERFPEFRRAYDPDGMTIGEFQDFGATRKTLRQFLAACNDLEGIVRDVLLPDPKK</sequence>
<evidence type="ECO:0000313" key="3">
    <source>
        <dbReference type="Proteomes" id="UP000198589"/>
    </source>
</evidence>
<dbReference type="SUPFAM" id="SSF51569">
    <property type="entry name" value="Aldolase"/>
    <property type="match status" value="1"/>
</dbReference>
<evidence type="ECO:0000313" key="2">
    <source>
        <dbReference type="EMBL" id="SFE58292.1"/>
    </source>
</evidence>
<dbReference type="STRING" id="1798228.SAMN05216574_104234"/>
<proteinExistence type="predicted"/>
<organism evidence="2 3">
    <name type="scientific">Blastococcus tunisiensis</name>
    <dbReference type="NCBI Taxonomy" id="1798228"/>
    <lineage>
        <taxon>Bacteria</taxon>
        <taxon>Bacillati</taxon>
        <taxon>Actinomycetota</taxon>
        <taxon>Actinomycetes</taxon>
        <taxon>Geodermatophilales</taxon>
        <taxon>Geodermatophilaceae</taxon>
        <taxon>Blastococcus</taxon>
    </lineage>
</organism>
<dbReference type="OrthoDB" id="9809101at2"/>
<name>A0A1I2BQA5_9ACTN</name>